<dbReference type="OrthoDB" id="5906042at2"/>
<proteinExistence type="predicted"/>
<dbReference type="RefSeq" id="WP_054203589.1">
    <property type="nucleotide sequence ID" value="NZ_LHPH01000005.1"/>
</dbReference>
<sequence>MNSSLQEQLQRIKPNLSKDITKSGHPEKMQKSSKKIRNKVKSNDPLFTLSRKVNLVCLPLLGTIEVYVKRQDIADALAKLGELPTRLVEYLKKLTLIDRNNELTAKGQEFMNTALLPTLERGLYHIWFAENDPLLLNAPILIQRIDAFATKELNKYRRYRGDTNQYLTEQLITTNLVIENNKSISIESVNARIKEVEVLCDTQGNSSLPLKWQLQQHSKAILSGKLNIEVPSKGRGSNSTIIEKEVSFNLPTSHNQYMEVMDSIGKRLNGQWDNQKKFFVLPFNETIDDKNTLNDLSLKTLPFKTVNSTSFGSFEIEEHQPLSISPMNSGDGEKWLEAWCKHYYQQKHKALIHAEKSQLEWLSQPELIAHDITPIQIDKMLAILGTEGKTTAYWQAAAGFDLMPHIAADYGVALTLDDNAEFELVKLINHLTNGRTIENIIISDRYFTTDHQQALLTSIAKKTGVSDGVFVTLEQMYKKKLPESWQPKFIDKSPDNHDRYWLFYTSAGLKCWKVSASLDFARESHGQWSVHGTPTFTPLDKRELPQYLHDIVEAFDRECV</sequence>
<feature type="region of interest" description="Disordered" evidence="1">
    <location>
        <begin position="15"/>
        <end position="37"/>
    </location>
</feature>
<dbReference type="Proteomes" id="UP000037848">
    <property type="component" value="Unassembled WGS sequence"/>
</dbReference>
<name>A0A0N1EL78_9GAMM</name>
<organism evidence="2 3">
    <name type="scientific">Pseudoalteromonas porphyrae</name>
    <dbReference type="NCBI Taxonomy" id="187330"/>
    <lineage>
        <taxon>Bacteria</taxon>
        <taxon>Pseudomonadati</taxon>
        <taxon>Pseudomonadota</taxon>
        <taxon>Gammaproteobacteria</taxon>
        <taxon>Alteromonadales</taxon>
        <taxon>Pseudoalteromonadaceae</taxon>
        <taxon>Pseudoalteromonas</taxon>
    </lineage>
</organism>
<dbReference type="EMBL" id="LHPH01000005">
    <property type="protein sequence ID" value="KPH64275.1"/>
    <property type="molecule type" value="Genomic_DNA"/>
</dbReference>
<dbReference type="AlphaFoldDB" id="A0A0N1EL78"/>
<dbReference type="STRING" id="187330.AMS58_03235"/>
<reference evidence="2 3" key="1">
    <citation type="submission" date="2015-08" db="EMBL/GenBank/DDBJ databases">
        <title>Draft Genome Sequence of Pseudoalteromonas porphyrae UCD-SED14.</title>
        <authorList>
            <person name="Coil D.A."/>
            <person name="Jospin G."/>
            <person name="Lee R.D."/>
            <person name="Eisen J.A."/>
        </authorList>
    </citation>
    <scope>NUCLEOTIDE SEQUENCE [LARGE SCALE GENOMIC DNA]</scope>
    <source>
        <strain evidence="2 3">UCD-SED14</strain>
    </source>
</reference>
<evidence type="ECO:0000313" key="3">
    <source>
        <dbReference type="Proteomes" id="UP000037848"/>
    </source>
</evidence>
<keyword evidence="3" id="KW-1185">Reference proteome</keyword>
<comment type="caution">
    <text evidence="2">The sequence shown here is derived from an EMBL/GenBank/DDBJ whole genome shotgun (WGS) entry which is preliminary data.</text>
</comment>
<accession>A0A0N1EL78</accession>
<dbReference type="PATRIC" id="fig|187330.3.peg.3220"/>
<protein>
    <submittedName>
        <fullName evidence="2">Uncharacterized protein</fullName>
    </submittedName>
</protein>
<feature type="compositionally biased region" description="Basic and acidic residues" evidence="1">
    <location>
        <begin position="19"/>
        <end position="30"/>
    </location>
</feature>
<gene>
    <name evidence="2" type="ORF">ADS77_06200</name>
</gene>
<evidence type="ECO:0000256" key="1">
    <source>
        <dbReference type="SAM" id="MobiDB-lite"/>
    </source>
</evidence>
<evidence type="ECO:0000313" key="2">
    <source>
        <dbReference type="EMBL" id="KPH64275.1"/>
    </source>
</evidence>